<feature type="transmembrane region" description="Helical" evidence="1">
    <location>
        <begin position="21"/>
        <end position="39"/>
    </location>
</feature>
<reference evidence="2 3" key="1">
    <citation type="submission" date="2019-06" db="EMBL/GenBank/DDBJ databases">
        <title>Draft genome of Streptomyces sedi sp. JCM16909.</title>
        <authorList>
            <person name="Klykleung N."/>
            <person name="Tanasupawat S."/>
            <person name="Kudo T."/>
            <person name="Yuki M."/>
            <person name="Ohkuma M."/>
        </authorList>
    </citation>
    <scope>NUCLEOTIDE SEQUENCE [LARGE SCALE GENOMIC DNA]</scope>
    <source>
        <strain evidence="2 3">JCM 16909</strain>
    </source>
</reference>
<proteinExistence type="predicted"/>
<keyword evidence="1" id="KW-1133">Transmembrane helix</keyword>
<dbReference type="OrthoDB" id="9987847at2"/>
<sequence length="63" mass="6372">MHATRAHRRGRRHPAAPGGRPCAVAALVLTAVICGAVLLPHGAGAEHTALSAAGTARDWNNTG</sequence>
<evidence type="ECO:0000313" key="2">
    <source>
        <dbReference type="EMBL" id="TNM28782.1"/>
    </source>
</evidence>
<comment type="caution">
    <text evidence="2">The sequence shown here is derived from an EMBL/GenBank/DDBJ whole genome shotgun (WGS) entry which is preliminary data.</text>
</comment>
<organism evidence="2 3">
    <name type="scientific">Streptomyces sedi</name>
    <dbReference type="NCBI Taxonomy" id="555059"/>
    <lineage>
        <taxon>Bacteria</taxon>
        <taxon>Bacillati</taxon>
        <taxon>Actinomycetota</taxon>
        <taxon>Actinomycetes</taxon>
        <taxon>Kitasatosporales</taxon>
        <taxon>Streptomycetaceae</taxon>
        <taxon>Streptomyces</taxon>
    </lineage>
</organism>
<protein>
    <submittedName>
        <fullName evidence="2">Uncharacterized protein</fullName>
    </submittedName>
</protein>
<dbReference type="Proteomes" id="UP000311713">
    <property type="component" value="Unassembled WGS sequence"/>
</dbReference>
<keyword evidence="3" id="KW-1185">Reference proteome</keyword>
<gene>
    <name evidence="2" type="ORF">FH715_17275</name>
</gene>
<dbReference type="RefSeq" id="WP_139646254.1">
    <property type="nucleotide sequence ID" value="NZ_BAAAZS010000050.1"/>
</dbReference>
<evidence type="ECO:0000313" key="3">
    <source>
        <dbReference type="Proteomes" id="UP000311713"/>
    </source>
</evidence>
<dbReference type="AlphaFoldDB" id="A0A5C4UYW4"/>
<accession>A0A5C4UYW4</accession>
<keyword evidence="1" id="KW-0812">Transmembrane</keyword>
<name>A0A5C4UYW4_9ACTN</name>
<keyword evidence="1" id="KW-0472">Membrane</keyword>
<evidence type="ECO:0000256" key="1">
    <source>
        <dbReference type="SAM" id="Phobius"/>
    </source>
</evidence>
<dbReference type="EMBL" id="VDGT01000012">
    <property type="protein sequence ID" value="TNM28782.1"/>
    <property type="molecule type" value="Genomic_DNA"/>
</dbReference>